<protein>
    <submittedName>
        <fullName evidence="1">Uncharacterized protein</fullName>
    </submittedName>
</protein>
<name>A0A2P2NZ99_RHIMU</name>
<dbReference type="EMBL" id="GGEC01067363">
    <property type="protein sequence ID" value="MBX47847.1"/>
    <property type="molecule type" value="Transcribed_RNA"/>
</dbReference>
<evidence type="ECO:0000313" key="1">
    <source>
        <dbReference type="EMBL" id="MBX47847.1"/>
    </source>
</evidence>
<reference evidence="1" key="1">
    <citation type="submission" date="2018-02" db="EMBL/GenBank/DDBJ databases">
        <title>Rhizophora mucronata_Transcriptome.</title>
        <authorList>
            <person name="Meera S.P."/>
            <person name="Sreeshan A."/>
            <person name="Augustine A."/>
        </authorList>
    </citation>
    <scope>NUCLEOTIDE SEQUENCE</scope>
    <source>
        <tissue evidence="1">Leaf</tissue>
    </source>
</reference>
<organism evidence="1">
    <name type="scientific">Rhizophora mucronata</name>
    <name type="common">Asiatic mangrove</name>
    <dbReference type="NCBI Taxonomy" id="61149"/>
    <lineage>
        <taxon>Eukaryota</taxon>
        <taxon>Viridiplantae</taxon>
        <taxon>Streptophyta</taxon>
        <taxon>Embryophyta</taxon>
        <taxon>Tracheophyta</taxon>
        <taxon>Spermatophyta</taxon>
        <taxon>Magnoliopsida</taxon>
        <taxon>eudicotyledons</taxon>
        <taxon>Gunneridae</taxon>
        <taxon>Pentapetalae</taxon>
        <taxon>rosids</taxon>
        <taxon>fabids</taxon>
        <taxon>Malpighiales</taxon>
        <taxon>Rhizophoraceae</taxon>
        <taxon>Rhizophora</taxon>
    </lineage>
</organism>
<dbReference type="AlphaFoldDB" id="A0A2P2NZ99"/>
<accession>A0A2P2NZ99</accession>
<sequence length="17" mass="2040">MNLVARMYIIEKVLFKA</sequence>
<proteinExistence type="predicted"/>